<dbReference type="RefSeq" id="WP_062600187.1">
    <property type="nucleotide sequence ID" value="NZ_SISF01000032.1"/>
</dbReference>
<evidence type="ECO:0000313" key="1">
    <source>
        <dbReference type="EMBL" id="TBN10858.1"/>
    </source>
</evidence>
<keyword evidence="2" id="KW-1185">Reference proteome</keyword>
<name>A0ABY1Y639_9HYPH</name>
<dbReference type="EMBL" id="SISF01000032">
    <property type="protein sequence ID" value="TBN10858.1"/>
    <property type="molecule type" value="Genomic_DNA"/>
</dbReference>
<proteinExistence type="predicted"/>
<sequence>MSGVLTMKWADRNLSKYGKRILTLKTKFPKVLPRIVNQVGDRSKTVVIRELVQQTGLQRVVIVRAIGDPRRASPGRYIYDMTTRGGNIRLKYLKPRETRKGVIARPFGKPTLFAGAFLRGGKFPDRKDVPAFNGHAYVRLNKSGTKITFARSGVFIPVEMTSGATVAAFHRVAAPLLDQRISAVLDKLVP</sequence>
<evidence type="ECO:0000313" key="2">
    <source>
        <dbReference type="Proteomes" id="UP000294239"/>
    </source>
</evidence>
<gene>
    <name evidence="1" type="ORF">EYC79_18075</name>
</gene>
<dbReference type="Proteomes" id="UP000294239">
    <property type="component" value="Unassembled WGS sequence"/>
</dbReference>
<accession>A0ABY1Y639</accession>
<protein>
    <submittedName>
        <fullName evidence="1">Uncharacterized protein</fullName>
    </submittedName>
</protein>
<organism evidence="1 2">
    <name type="scientific">Agrobacterium cavarae</name>
    <dbReference type="NCBI Taxonomy" id="2528239"/>
    <lineage>
        <taxon>Bacteria</taxon>
        <taxon>Pseudomonadati</taxon>
        <taxon>Pseudomonadota</taxon>
        <taxon>Alphaproteobacteria</taxon>
        <taxon>Hyphomicrobiales</taxon>
        <taxon>Rhizobiaceae</taxon>
        <taxon>Rhizobium/Agrobacterium group</taxon>
        <taxon>Agrobacterium</taxon>
    </lineage>
</organism>
<dbReference type="GeneID" id="301043091"/>
<comment type="caution">
    <text evidence="1">The sequence shown here is derived from an EMBL/GenBank/DDBJ whole genome shotgun (WGS) entry which is preliminary data.</text>
</comment>
<reference evidence="1 2" key="1">
    <citation type="submission" date="2019-02" db="EMBL/GenBank/DDBJ databases">
        <title>Current taxonomic status of genus Agrobacterium and description of Agrobacterium cavarae sp. nov. isolated from maize roots.</title>
        <authorList>
            <person name="Flores-Felix J.D."/>
            <person name="Menendez E."/>
            <person name="Ramirez-Bahena M.H."/>
            <person name="Garcia-Fraile P."/>
            <person name="Velazquez E."/>
        </authorList>
    </citation>
    <scope>NUCLEOTIDE SEQUENCE [LARGE SCALE GENOMIC DNA]</scope>
    <source>
        <strain evidence="1 2">RZME10</strain>
    </source>
</reference>